<sequence length="175" mass="19082">MSLLAGLPMTGYTYIKGVGRLLDALNLPDVASTAAEPPLVDALVNVRREEKFFVDTAASFGIEVNLPASRAGVVEQDEKLNGLKRERLARDGLDASADGSRDVDGGALRKEFIPSWSSDEFRVFVDELGAIIDQGYEEAEKKGEEGVESYLQGARWGFGRSSCLLRKRSGLLRTE</sequence>
<dbReference type="AlphaFoldDB" id="A0AAD8QBQ8"/>
<evidence type="ECO:0000313" key="1">
    <source>
        <dbReference type="EMBL" id="KAK1599470.1"/>
    </source>
</evidence>
<dbReference type="PANTHER" id="PTHR41813:SF2">
    <property type="entry name" value="REGULATOR PAB1642, PUTATIVE (AFU_ORTHOLOGUE AFUA_3G11955)-RELATED"/>
    <property type="match status" value="1"/>
</dbReference>
<dbReference type="SUPFAM" id="SSF48613">
    <property type="entry name" value="Heme oxygenase-like"/>
    <property type="match status" value="1"/>
</dbReference>
<dbReference type="GeneID" id="85447256"/>
<dbReference type="InterPro" id="IPR016084">
    <property type="entry name" value="Haem_Oase-like_multi-hlx"/>
</dbReference>
<dbReference type="RefSeq" id="XP_060420059.1">
    <property type="nucleotide sequence ID" value="XM_060563016.1"/>
</dbReference>
<accession>A0AAD8QBQ8</accession>
<proteinExistence type="predicted"/>
<evidence type="ECO:0000313" key="2">
    <source>
        <dbReference type="Proteomes" id="UP001230504"/>
    </source>
</evidence>
<protein>
    <submittedName>
        <fullName evidence="1">Uncharacterized protein</fullName>
    </submittedName>
</protein>
<comment type="caution">
    <text evidence="1">The sequence shown here is derived from an EMBL/GenBank/DDBJ whole genome shotgun (WGS) entry which is preliminary data.</text>
</comment>
<organism evidence="1 2">
    <name type="scientific">Colletotrichum navitas</name>
    <dbReference type="NCBI Taxonomy" id="681940"/>
    <lineage>
        <taxon>Eukaryota</taxon>
        <taxon>Fungi</taxon>
        <taxon>Dikarya</taxon>
        <taxon>Ascomycota</taxon>
        <taxon>Pezizomycotina</taxon>
        <taxon>Sordariomycetes</taxon>
        <taxon>Hypocreomycetidae</taxon>
        <taxon>Glomerellales</taxon>
        <taxon>Glomerellaceae</taxon>
        <taxon>Colletotrichum</taxon>
        <taxon>Colletotrichum graminicola species complex</taxon>
    </lineage>
</organism>
<gene>
    <name evidence="1" type="ORF">LY79DRAFT_665141</name>
</gene>
<keyword evidence="2" id="KW-1185">Reference proteome</keyword>
<reference evidence="1" key="1">
    <citation type="submission" date="2021-06" db="EMBL/GenBank/DDBJ databases">
        <title>Comparative genomics, transcriptomics and evolutionary studies reveal genomic signatures of adaptation to plant cell wall in hemibiotrophic fungi.</title>
        <authorList>
            <consortium name="DOE Joint Genome Institute"/>
            <person name="Baroncelli R."/>
            <person name="Diaz J.F."/>
            <person name="Benocci T."/>
            <person name="Peng M."/>
            <person name="Battaglia E."/>
            <person name="Haridas S."/>
            <person name="Andreopoulos W."/>
            <person name="Labutti K."/>
            <person name="Pangilinan J."/>
            <person name="Floch G.L."/>
            <person name="Makela M.R."/>
            <person name="Henrissat B."/>
            <person name="Grigoriev I.V."/>
            <person name="Crouch J.A."/>
            <person name="De Vries R.P."/>
            <person name="Sukno S.A."/>
            <person name="Thon M.R."/>
        </authorList>
    </citation>
    <scope>NUCLEOTIDE SEQUENCE</scope>
    <source>
        <strain evidence="1">CBS 125086</strain>
    </source>
</reference>
<name>A0AAD8QBQ8_9PEZI</name>
<dbReference type="InterPro" id="IPR053261">
    <property type="entry name" value="Polyketide-peptide_reg"/>
</dbReference>
<dbReference type="PANTHER" id="PTHR41813">
    <property type="entry name" value="REGULATOR PAB1642, PUTATIVE (AFU_ORTHOLOGUE AFUA_3G11955)-RELATED"/>
    <property type="match status" value="1"/>
</dbReference>
<dbReference type="Proteomes" id="UP001230504">
    <property type="component" value="Unassembled WGS sequence"/>
</dbReference>
<dbReference type="Gene3D" id="1.20.910.10">
    <property type="entry name" value="Heme oxygenase-like"/>
    <property type="match status" value="1"/>
</dbReference>
<dbReference type="EMBL" id="JAHLJV010000002">
    <property type="protein sequence ID" value="KAK1599470.1"/>
    <property type="molecule type" value="Genomic_DNA"/>
</dbReference>